<dbReference type="GO" id="GO:0030246">
    <property type="term" value="F:carbohydrate binding"/>
    <property type="evidence" value="ECO:0007669"/>
    <property type="project" value="UniProtKB-ARBA"/>
</dbReference>
<dbReference type="InterPro" id="IPR025997">
    <property type="entry name" value="SBP_2_dom"/>
</dbReference>
<dbReference type="PANTHER" id="PTHR46847">
    <property type="entry name" value="D-ALLOSE-BINDING PERIPLASMIC PROTEIN-RELATED"/>
    <property type="match status" value="1"/>
</dbReference>
<organism evidence="6">
    <name type="scientific">uncultured Gemmatimonadaceae bacterium</name>
    <dbReference type="NCBI Taxonomy" id="246130"/>
    <lineage>
        <taxon>Bacteria</taxon>
        <taxon>Pseudomonadati</taxon>
        <taxon>Gemmatimonadota</taxon>
        <taxon>Gemmatimonadia</taxon>
        <taxon>Gemmatimonadales</taxon>
        <taxon>Gemmatimonadaceae</taxon>
        <taxon>environmental samples</taxon>
    </lineage>
</organism>
<evidence type="ECO:0000256" key="1">
    <source>
        <dbReference type="ARBA" id="ARBA00004196"/>
    </source>
</evidence>
<dbReference type="CDD" id="cd01536">
    <property type="entry name" value="PBP1_ABC_sugar_binding-like"/>
    <property type="match status" value="1"/>
</dbReference>
<evidence type="ECO:0000313" key="6">
    <source>
        <dbReference type="EMBL" id="CAA9297414.1"/>
    </source>
</evidence>
<protein>
    <recommendedName>
        <fullName evidence="5">Periplasmic binding protein domain-containing protein</fullName>
    </recommendedName>
</protein>
<keyword evidence="3" id="KW-0732">Signal</keyword>
<evidence type="ECO:0000259" key="5">
    <source>
        <dbReference type="Pfam" id="PF13407"/>
    </source>
</evidence>
<gene>
    <name evidence="6" type="ORF">AVDCRST_MAG40-124</name>
</gene>
<evidence type="ECO:0000256" key="4">
    <source>
        <dbReference type="SAM" id="MobiDB-lite"/>
    </source>
</evidence>
<proteinExistence type="inferred from homology"/>
<feature type="region of interest" description="Disordered" evidence="4">
    <location>
        <begin position="54"/>
        <end position="81"/>
    </location>
</feature>
<dbReference type="InterPro" id="IPR028082">
    <property type="entry name" value="Peripla_BP_I"/>
</dbReference>
<evidence type="ECO:0000256" key="3">
    <source>
        <dbReference type="ARBA" id="ARBA00022729"/>
    </source>
</evidence>
<comment type="subcellular location">
    <subcellularLocation>
        <location evidence="1">Cell envelope</location>
    </subcellularLocation>
</comment>
<dbReference type="Gene3D" id="3.40.50.2300">
    <property type="match status" value="2"/>
</dbReference>
<sequence>MRTRLLAFLLTATAAAHGCSKEGARPAAGAAGDATGRAVVADNVDWRALKSSDGQPLLSVDSTRPALPPRPAKPEALPESDAGHWYDSEYAGWRGTKENIPTPPGTGARGKRVITLRFIDHPYLTAYTRGQQRVADAYGISLKTMVANNDVNVQAQQTDQAINERPDLVIITPVDATAAVPLVRKLNRAGIPVIASNLLLADQGMKYVLTWTGPDDWGGFRQLAREFAKRMNYEGGYVVVRHVPGTSPYVSRTYAMVTELQRIAPKMQLLDMQTTDLQAEKTLQVVGDWITRFGPRLKGIVSGDDSGAQIGINQAVKNAGREDIVRVAAGNSKIGMDFVAAGELAAITVQSAEADGALPMKLAADWFNGRAIAKPVYYLPKAVITRENVAQFQPAQW</sequence>
<dbReference type="GO" id="GO:0030313">
    <property type="term" value="C:cell envelope"/>
    <property type="evidence" value="ECO:0007669"/>
    <property type="project" value="UniProtKB-SubCell"/>
</dbReference>
<accession>A0A6J4K7X1</accession>
<dbReference type="PANTHER" id="PTHR46847:SF1">
    <property type="entry name" value="D-ALLOSE-BINDING PERIPLASMIC PROTEIN-RELATED"/>
    <property type="match status" value="1"/>
</dbReference>
<name>A0A6J4K7X1_9BACT</name>
<reference evidence="6" key="1">
    <citation type="submission" date="2020-02" db="EMBL/GenBank/DDBJ databases">
        <authorList>
            <person name="Meier V. D."/>
        </authorList>
    </citation>
    <scope>NUCLEOTIDE SEQUENCE</scope>
    <source>
        <strain evidence="6">AVDCRST_MAG40</strain>
    </source>
</reference>
<dbReference type="SUPFAM" id="SSF53822">
    <property type="entry name" value="Periplasmic binding protein-like I"/>
    <property type="match status" value="1"/>
</dbReference>
<dbReference type="Pfam" id="PF13407">
    <property type="entry name" value="Peripla_BP_4"/>
    <property type="match status" value="1"/>
</dbReference>
<evidence type="ECO:0000256" key="2">
    <source>
        <dbReference type="ARBA" id="ARBA00007639"/>
    </source>
</evidence>
<dbReference type="EMBL" id="CADCTX010000036">
    <property type="protein sequence ID" value="CAA9297414.1"/>
    <property type="molecule type" value="Genomic_DNA"/>
</dbReference>
<comment type="similarity">
    <text evidence="2">Belongs to the bacterial solute-binding protein 2 family.</text>
</comment>
<dbReference type="AlphaFoldDB" id="A0A6J4K7X1"/>
<feature type="domain" description="Periplasmic binding protein" evidence="5">
    <location>
        <begin position="116"/>
        <end position="369"/>
    </location>
</feature>